<dbReference type="AlphaFoldDB" id="A0A2U2JD00"/>
<evidence type="ECO:0000256" key="1">
    <source>
        <dbReference type="SAM" id="Phobius"/>
    </source>
</evidence>
<evidence type="ECO:0000313" key="4">
    <source>
        <dbReference type="Proteomes" id="UP000245670"/>
    </source>
</evidence>
<evidence type="ECO:0000259" key="2">
    <source>
        <dbReference type="Pfam" id="PF04892"/>
    </source>
</evidence>
<sequence>MPKTEISFGNSDKIYHLFAYFLLTITWLISFYKKEKLKYIVLFACIIYGIIIEVLQESLTLYRTGDYKDVLANVLGSVIAFIVFVQIFKKFNVN</sequence>
<comment type="caution">
    <text evidence="3">The sequence shown here is derived from an EMBL/GenBank/DDBJ whole genome shotgun (WGS) entry which is preliminary data.</text>
</comment>
<accession>A0A2U2JD00</accession>
<dbReference type="PANTHER" id="PTHR28008:SF1">
    <property type="entry name" value="DOMAIN PROTEIN, PUTATIVE (AFU_ORTHOLOGUE AFUA_3G10980)-RELATED"/>
    <property type="match status" value="1"/>
</dbReference>
<keyword evidence="1" id="KW-0812">Transmembrane</keyword>
<feature type="transmembrane region" description="Helical" evidence="1">
    <location>
        <begin position="70"/>
        <end position="88"/>
    </location>
</feature>
<dbReference type="Pfam" id="PF04892">
    <property type="entry name" value="VanZ"/>
    <property type="match status" value="1"/>
</dbReference>
<feature type="domain" description="VanZ-like" evidence="2">
    <location>
        <begin position="13"/>
        <end position="85"/>
    </location>
</feature>
<protein>
    <recommendedName>
        <fullName evidence="2">VanZ-like domain-containing protein</fullName>
    </recommendedName>
</protein>
<keyword evidence="4" id="KW-1185">Reference proteome</keyword>
<dbReference type="OrthoDB" id="5472246at2"/>
<dbReference type="InterPro" id="IPR006976">
    <property type="entry name" value="VanZ-like"/>
</dbReference>
<gene>
    <name evidence="3" type="ORF">DIS07_04770</name>
</gene>
<dbReference type="EMBL" id="QFFG01000002">
    <property type="protein sequence ID" value="PWG06218.1"/>
    <property type="molecule type" value="Genomic_DNA"/>
</dbReference>
<name>A0A2U2JD00_9FLAO</name>
<keyword evidence="1" id="KW-0472">Membrane</keyword>
<feature type="transmembrane region" description="Helical" evidence="1">
    <location>
        <begin position="14"/>
        <end position="32"/>
    </location>
</feature>
<evidence type="ECO:0000313" key="3">
    <source>
        <dbReference type="EMBL" id="PWG06218.1"/>
    </source>
</evidence>
<keyword evidence="1" id="KW-1133">Transmembrane helix</keyword>
<dbReference type="Proteomes" id="UP000245670">
    <property type="component" value="Unassembled WGS sequence"/>
</dbReference>
<organism evidence="3 4">
    <name type="scientific">Polaribacter aquimarinus</name>
    <dbReference type="NCBI Taxonomy" id="2100726"/>
    <lineage>
        <taxon>Bacteria</taxon>
        <taxon>Pseudomonadati</taxon>
        <taxon>Bacteroidota</taxon>
        <taxon>Flavobacteriia</taxon>
        <taxon>Flavobacteriales</taxon>
        <taxon>Flavobacteriaceae</taxon>
    </lineage>
</organism>
<proteinExistence type="predicted"/>
<reference evidence="3 4" key="1">
    <citation type="submission" date="2018-05" db="EMBL/GenBank/DDBJ databases">
        <title>Polaribacter aquimarinus sp. nov., isolated from sediment in a sediment of sea.</title>
        <authorList>
            <person name="Lu D."/>
        </authorList>
    </citation>
    <scope>NUCLEOTIDE SEQUENCE [LARGE SCALE GENOMIC DNA]</scope>
    <source>
        <strain evidence="3 4">ZY113</strain>
    </source>
</reference>
<dbReference type="NCBIfam" id="NF037970">
    <property type="entry name" value="vanZ_1"/>
    <property type="match status" value="1"/>
</dbReference>
<feature type="transmembrane region" description="Helical" evidence="1">
    <location>
        <begin position="39"/>
        <end position="58"/>
    </location>
</feature>
<dbReference type="PANTHER" id="PTHR28008">
    <property type="entry name" value="DOMAIN PROTEIN, PUTATIVE (AFU_ORTHOLOGUE AFUA_3G10980)-RELATED"/>
    <property type="match status" value="1"/>
</dbReference>